<comment type="similarity">
    <text evidence="1">Belongs to the Orn/Lys/Arg decarboxylase class-I family.</text>
</comment>
<dbReference type="GO" id="GO:0005829">
    <property type="term" value="C:cytosol"/>
    <property type="evidence" value="ECO:0007669"/>
    <property type="project" value="TreeGrafter"/>
</dbReference>
<dbReference type="Proteomes" id="UP000588068">
    <property type="component" value="Unassembled WGS sequence"/>
</dbReference>
<dbReference type="EC" id="4.1.1.19" evidence="7"/>
<keyword evidence="2" id="KW-0210">Decarboxylase</keyword>
<evidence type="ECO:0000256" key="2">
    <source>
        <dbReference type="ARBA" id="ARBA00022793"/>
    </source>
</evidence>
<accession>A0A841HQX9</accession>
<dbReference type="PIRSF" id="PIRSF009393">
    <property type="entry name" value="Orn_decarb"/>
    <property type="match status" value="1"/>
</dbReference>
<feature type="domain" description="Orn/Lys/Arg decarboxylases family 1 pyridoxal-P attachment site" evidence="6">
    <location>
        <begin position="389"/>
        <end position="403"/>
    </location>
</feature>
<dbReference type="InterPro" id="IPR036633">
    <property type="entry name" value="Prn/Lys/Arg_de-COase_C_sf"/>
</dbReference>
<dbReference type="InterPro" id="IPR015421">
    <property type="entry name" value="PyrdxlP-dep_Trfase_major"/>
</dbReference>
<dbReference type="Gene3D" id="3.40.640.10">
    <property type="entry name" value="Type I PLP-dependent aspartate aminotransferase-like (Major domain)"/>
    <property type="match status" value="1"/>
</dbReference>
<organism evidence="7 8">
    <name type="scientific">Povalibacter uvarum</name>
    <dbReference type="NCBI Taxonomy" id="732238"/>
    <lineage>
        <taxon>Bacteria</taxon>
        <taxon>Pseudomonadati</taxon>
        <taxon>Pseudomonadota</taxon>
        <taxon>Gammaproteobacteria</taxon>
        <taxon>Steroidobacterales</taxon>
        <taxon>Steroidobacteraceae</taxon>
        <taxon>Povalibacter</taxon>
    </lineage>
</organism>
<evidence type="ECO:0000256" key="3">
    <source>
        <dbReference type="ARBA" id="ARBA00022898"/>
    </source>
</evidence>
<dbReference type="InterPro" id="IPR000310">
    <property type="entry name" value="Orn/Lys/Arg_deCO2ase_major_dom"/>
</dbReference>
<keyword evidence="8" id="KW-1185">Reference proteome</keyword>
<dbReference type="InterPro" id="IPR015424">
    <property type="entry name" value="PyrdxlP-dep_Trfase"/>
</dbReference>
<dbReference type="GO" id="GO:0008792">
    <property type="term" value="F:arginine decarboxylase activity"/>
    <property type="evidence" value="ECO:0007669"/>
    <property type="project" value="UniProtKB-EC"/>
</dbReference>
<dbReference type="Gene3D" id="3.90.1150.10">
    <property type="entry name" value="Aspartate Aminotransferase, domain 1"/>
    <property type="match status" value="1"/>
</dbReference>
<evidence type="ECO:0000259" key="6">
    <source>
        <dbReference type="PROSITE" id="PS00703"/>
    </source>
</evidence>
<dbReference type="EMBL" id="JACHHZ010000005">
    <property type="protein sequence ID" value="MBB6095163.1"/>
    <property type="molecule type" value="Genomic_DNA"/>
</dbReference>
<dbReference type="PANTHER" id="PTHR45229:SF3">
    <property type="entry name" value="BIODEGRADATIVE ARGININE DECARBOXYLASE"/>
    <property type="match status" value="1"/>
</dbReference>
<evidence type="ECO:0000313" key="8">
    <source>
        <dbReference type="Proteomes" id="UP000588068"/>
    </source>
</evidence>
<keyword evidence="3 5" id="KW-0663">Pyridoxal phosphate</keyword>
<dbReference type="InterPro" id="IPR015422">
    <property type="entry name" value="PyrdxlP-dep_Trfase_small"/>
</dbReference>
<evidence type="ECO:0000256" key="5">
    <source>
        <dbReference type="PIRSR" id="PIRSR009393-1"/>
    </source>
</evidence>
<dbReference type="InterPro" id="IPR005308">
    <property type="entry name" value="OKR_de-COase_N"/>
</dbReference>
<sequence>MIQRSIKRLSMRALIVDDELGAPTAEGRAARALVQELQGRSIEVIEANSAEDGTAVITADTAIHAVLLDWTLGDDKNHARAKALLQFVRSRNDKIPIFLMAERGEASAIPVEIMEMVDEYIWTLEDTAAFVGGRVAAAIRRYLEIMLPPLAAALMKFSQEYEYSWHTPGHTGGTAFLKSPVGRIFFDYFGENMLRSDLSISVGSLGSLLDHTGPIGEHEKYAARVFGADRTYSVTNGTSMSNRVIFMAAVARDQIALCDRNCHKSIEHSLVMTGAIPTYLVPLRNRYGIIGPIPPNRLDKNAIKAAIKSNPLVTSGIATRAVHSIVTNSTYDGLCYNARRVEELLDPSVDRIHFDEAWYAYARFNPLYRERHAMHGDPKDHKGPTIFATHSTHKLLAALSQASFLHIRDGRSPIPHSRFNESYMLHASTSPLYPIIVSNDITASMMDGPGGPTLTTESIQEAVSFRQTIGRVNREFARKKQWFFKTWNPDTVRVGSRKSAKKVRFEDAPPEVLAADPNCWVLHPKETWHGFGDLEDGYCMLDPIKVSIVTPGVLDKGGLDKKGIPANLVTAYLHYRGVEVEKTTDFTILVLFSIGITKGKWGTLLNALLDFKRDYDNNTSLAVVLPHLTSDYPDVYGGMGLRDLADQMFAQLRESRQTHWLAEAFSTLPTPVLTPNAAFQYLVRDEIEHVPLDKLADRILATSVVPYPPGIPMLMPGESTGPEDGPYLGYLRALAAWDKRFPGFGHDTHGVENRDGVYYVQCLKSGTA</sequence>
<dbReference type="Pfam" id="PF01276">
    <property type="entry name" value="OKR_DC_1"/>
    <property type="match status" value="1"/>
</dbReference>
<dbReference type="CDD" id="cd00615">
    <property type="entry name" value="Orn_deC_like"/>
    <property type="match status" value="1"/>
</dbReference>
<dbReference type="PANTHER" id="PTHR45229">
    <property type="entry name" value="CONSTITUTIVE ORNITHINE DECARBOXYLASE"/>
    <property type="match status" value="1"/>
</dbReference>
<dbReference type="GO" id="GO:0030170">
    <property type="term" value="F:pyridoxal phosphate binding"/>
    <property type="evidence" value="ECO:0007669"/>
    <property type="project" value="TreeGrafter"/>
</dbReference>
<gene>
    <name evidence="7" type="ORF">HNQ60_004053</name>
</gene>
<evidence type="ECO:0000313" key="7">
    <source>
        <dbReference type="EMBL" id="MBB6095163.1"/>
    </source>
</evidence>
<dbReference type="Gene3D" id="3.40.50.2300">
    <property type="match status" value="1"/>
</dbReference>
<feature type="modified residue" description="N6-(pyridoxal phosphate)lysine" evidence="5">
    <location>
        <position position="394"/>
    </location>
</feature>
<dbReference type="GO" id="GO:0006527">
    <property type="term" value="P:L-arginine catabolic process"/>
    <property type="evidence" value="ECO:0007669"/>
    <property type="project" value="TreeGrafter"/>
</dbReference>
<dbReference type="Pfam" id="PF03709">
    <property type="entry name" value="OKR_DC_1_N"/>
    <property type="match status" value="1"/>
</dbReference>
<evidence type="ECO:0000256" key="4">
    <source>
        <dbReference type="ARBA" id="ARBA00023239"/>
    </source>
</evidence>
<dbReference type="SUPFAM" id="SSF53383">
    <property type="entry name" value="PLP-dependent transferases"/>
    <property type="match status" value="1"/>
</dbReference>
<evidence type="ECO:0000256" key="1">
    <source>
        <dbReference type="ARBA" id="ARBA00010671"/>
    </source>
</evidence>
<reference evidence="7 8" key="1">
    <citation type="submission" date="2020-08" db="EMBL/GenBank/DDBJ databases">
        <title>Genomic Encyclopedia of Type Strains, Phase IV (KMG-IV): sequencing the most valuable type-strain genomes for metagenomic binning, comparative biology and taxonomic classification.</title>
        <authorList>
            <person name="Goeker M."/>
        </authorList>
    </citation>
    <scope>NUCLEOTIDE SEQUENCE [LARGE SCALE GENOMIC DNA]</scope>
    <source>
        <strain evidence="7 8">DSM 26723</strain>
    </source>
</reference>
<dbReference type="SUPFAM" id="SSF55904">
    <property type="entry name" value="Ornithine decarboxylase C-terminal domain"/>
    <property type="match status" value="1"/>
</dbReference>
<keyword evidence="4 7" id="KW-0456">Lyase</keyword>
<proteinExistence type="inferred from homology"/>
<protein>
    <submittedName>
        <fullName evidence="7">Arginine decarboxylase</fullName>
        <ecNumber evidence="7">4.1.1.19</ecNumber>
    </submittedName>
</protein>
<dbReference type="RefSeq" id="WP_221304326.1">
    <property type="nucleotide sequence ID" value="NZ_JACHHZ010000005.1"/>
</dbReference>
<name>A0A841HQX9_9GAMM</name>
<dbReference type="InterPro" id="IPR011193">
    <property type="entry name" value="Orn/lys/arg_de-COase"/>
</dbReference>
<dbReference type="Pfam" id="PF03711">
    <property type="entry name" value="OKR_DC_1_C"/>
    <property type="match status" value="1"/>
</dbReference>
<dbReference type="InterPro" id="IPR008286">
    <property type="entry name" value="Prn/Lys/Arg_de-COase_C"/>
</dbReference>
<dbReference type="PROSITE" id="PS00703">
    <property type="entry name" value="OKR_DC_1"/>
    <property type="match status" value="1"/>
</dbReference>
<dbReference type="AlphaFoldDB" id="A0A841HQX9"/>
<comment type="caution">
    <text evidence="7">The sequence shown here is derived from an EMBL/GenBank/DDBJ whole genome shotgun (WGS) entry which is preliminary data.</text>
</comment>
<dbReference type="FunFam" id="3.40.640.10:FF:000008">
    <property type="entry name" value="Lysine decarboxylase, inducible"/>
    <property type="match status" value="1"/>
</dbReference>
<dbReference type="Gene3D" id="3.90.100.10">
    <property type="entry name" value="Orn/Lys/Arg decarboxylase, C-terminal domain"/>
    <property type="match status" value="1"/>
</dbReference>